<dbReference type="InterPro" id="IPR012338">
    <property type="entry name" value="Beta-lactam/transpept-like"/>
</dbReference>
<gene>
    <name evidence="3" type="ORF">MSAN_02202300</name>
</gene>
<dbReference type="SUPFAM" id="SSF56601">
    <property type="entry name" value="beta-lactamase/transpeptidase-like"/>
    <property type="match status" value="1"/>
</dbReference>
<dbReference type="Gene3D" id="3.40.710.10">
    <property type="entry name" value="DD-peptidase/beta-lactamase superfamily"/>
    <property type="match status" value="1"/>
</dbReference>
<protein>
    <submittedName>
        <fullName evidence="3">Beta-lactamase domain-containing protein</fullName>
    </submittedName>
</protein>
<name>A0A8H6XCZ9_9AGAR</name>
<dbReference type="EMBL" id="JACAZH010000032">
    <property type="protein sequence ID" value="KAF7338798.1"/>
    <property type="molecule type" value="Genomic_DNA"/>
</dbReference>
<proteinExistence type="inferred from homology"/>
<accession>A0A8H6XCZ9</accession>
<reference evidence="3" key="1">
    <citation type="submission" date="2020-05" db="EMBL/GenBank/DDBJ databases">
        <title>Mycena genomes resolve the evolution of fungal bioluminescence.</title>
        <authorList>
            <person name="Tsai I.J."/>
        </authorList>
    </citation>
    <scope>NUCLEOTIDE SEQUENCE</scope>
    <source>
        <strain evidence="3">160909Yilan</strain>
    </source>
</reference>
<evidence type="ECO:0000313" key="4">
    <source>
        <dbReference type="Proteomes" id="UP000623467"/>
    </source>
</evidence>
<evidence type="ECO:0000259" key="2">
    <source>
        <dbReference type="Pfam" id="PF00144"/>
    </source>
</evidence>
<dbReference type="Proteomes" id="UP000623467">
    <property type="component" value="Unassembled WGS sequence"/>
</dbReference>
<keyword evidence="4" id="KW-1185">Reference proteome</keyword>
<dbReference type="OrthoDB" id="5946976at2759"/>
<sequence>MMQNGSINAALISAAGRISNDHLVMNNSALTDLNRYPWRDPKHLLRLGLQDGSEHPTSTNRFVNPCTSFLSFQRPSMHFIPLSFTIALLAVYASYTSSADANGTTILTPDIDAAINTILADWNTPGGVAVAVVRMNKDGWKIENKGYGAAKVDSTKIGSDTVFNLGSNSKAPLRHPIDWSPNIERESQSADFVDDEDWSTITDLMSHRTGMPRHDFSYSISDDVPSLVSPRSFDMIRKPVSMISIYNQRWDASRYLKPSTDFRENPQYNNMMYAVLSYLPTAHLPDEPPFARYVKEHILDPLGMNSSTYSFAVANATGNLADGFARVGINVTENPVGPGTTRVLPYLTPGVTEDGDALSGPGGVLNTAVDMARWLQMLLLKGRHPITNATIIPAAVIQTVATGISVWDGNADTTEISPLLYGGAQIQSTYRAHVMIEHGGDWLGFHGQITRFPKDDFGIAGLTNDDTFGYELKEVVKFRVIDSVFGLDPVDWSTRYQVAIAAAAVTAPIAPAPPNATQPLPPTALARKYRNIGYGADIELCAVLDARRSASPTCGSLLQQLNSTFPDQIAGMDLVWDWGKLGVSYVVLKHFDGGMYNLTGWISLPIVDDPFMSVWAYDAGLDVGLTAKFDIDIGRGTVVGLGIRDGIWGSGTVEPEPTGNSVEERSEVWKRVECVESSYARNLACEKPRVILFAPS</sequence>
<dbReference type="InterPro" id="IPR001466">
    <property type="entry name" value="Beta-lactam-related"/>
</dbReference>
<evidence type="ECO:0000256" key="1">
    <source>
        <dbReference type="ARBA" id="ARBA00038215"/>
    </source>
</evidence>
<organism evidence="3 4">
    <name type="scientific">Mycena sanguinolenta</name>
    <dbReference type="NCBI Taxonomy" id="230812"/>
    <lineage>
        <taxon>Eukaryota</taxon>
        <taxon>Fungi</taxon>
        <taxon>Dikarya</taxon>
        <taxon>Basidiomycota</taxon>
        <taxon>Agaricomycotina</taxon>
        <taxon>Agaricomycetes</taxon>
        <taxon>Agaricomycetidae</taxon>
        <taxon>Agaricales</taxon>
        <taxon>Marasmiineae</taxon>
        <taxon>Mycenaceae</taxon>
        <taxon>Mycena</taxon>
    </lineage>
</organism>
<dbReference type="AlphaFoldDB" id="A0A8H6XCZ9"/>
<dbReference type="InterPro" id="IPR050491">
    <property type="entry name" value="AmpC-like"/>
</dbReference>
<comment type="similarity">
    <text evidence="1">Belongs to the peptidase S12 family.</text>
</comment>
<dbReference type="PANTHER" id="PTHR46825">
    <property type="entry name" value="D-ALANYL-D-ALANINE-CARBOXYPEPTIDASE/ENDOPEPTIDASE AMPH"/>
    <property type="match status" value="1"/>
</dbReference>
<dbReference type="Pfam" id="PF00144">
    <property type="entry name" value="Beta-lactamase"/>
    <property type="match status" value="1"/>
</dbReference>
<feature type="domain" description="Beta-lactamase-related" evidence="2">
    <location>
        <begin position="200"/>
        <end position="467"/>
    </location>
</feature>
<comment type="caution">
    <text evidence="3">The sequence shown here is derived from an EMBL/GenBank/DDBJ whole genome shotgun (WGS) entry which is preliminary data.</text>
</comment>
<dbReference type="PANTHER" id="PTHR46825:SF15">
    <property type="entry name" value="BETA-LACTAMASE-RELATED DOMAIN-CONTAINING PROTEIN"/>
    <property type="match status" value="1"/>
</dbReference>
<evidence type="ECO:0000313" key="3">
    <source>
        <dbReference type="EMBL" id="KAF7338798.1"/>
    </source>
</evidence>